<feature type="domain" description="ChlI/MoxR AAA lid" evidence="3">
    <location>
        <begin position="314"/>
        <end position="386"/>
    </location>
</feature>
<evidence type="ECO:0000313" key="5">
    <source>
        <dbReference type="Proteomes" id="UP000095709"/>
    </source>
</evidence>
<dbReference type="Pfam" id="PF17863">
    <property type="entry name" value="AAA_lid_2"/>
    <property type="match status" value="1"/>
</dbReference>
<evidence type="ECO:0000259" key="3">
    <source>
        <dbReference type="Pfam" id="PF17863"/>
    </source>
</evidence>
<name>A0A174S9N4_9FIRM</name>
<dbReference type="InterPro" id="IPR027417">
    <property type="entry name" value="P-loop_NTPase"/>
</dbReference>
<sequence length="400" mass="44731">MVKRIPQKRRHSIVLFSCVLNLCAVKYFYRVLFDRVRQVAKRIANIRVDKQSIEGSCFPLFVTIQSHEKETRRIAARKFTSGGSKNMENNGLQQLKENIAKVMIGNERTIELVLTCLVAKGHILLEDVPGTGKTVMAKSLAKSVEAEFGRIQFTPDLLPSDVTGLNYFDAKSGEFVFSKGPAFCNILLADEINRATPKTQSSLLECMAERQITVDGVTRPLEEPFLVIATQNPLETLGTFPLPEAQMDRFLMKLSMEALSPAEETQMIARFLTEEPLAELSSVCQKEEIRALQEACKEVYLHPELVQYLVRIVQETRVNSKIASGVSPRGTLAFLRAVQGHALVQGRNYVVPEDFKTVAVPVLAHRLTMQIGADDGRAAESVIEEILNRIDLPTENWSGR</sequence>
<organism evidence="4 5">
    <name type="scientific">Fusicatenibacter saccharivorans</name>
    <dbReference type="NCBI Taxonomy" id="1150298"/>
    <lineage>
        <taxon>Bacteria</taxon>
        <taxon>Bacillati</taxon>
        <taxon>Bacillota</taxon>
        <taxon>Clostridia</taxon>
        <taxon>Lachnospirales</taxon>
        <taxon>Lachnospiraceae</taxon>
        <taxon>Fusicatenibacter</taxon>
    </lineage>
</organism>
<dbReference type="InterPro" id="IPR011703">
    <property type="entry name" value="ATPase_AAA-3"/>
</dbReference>
<evidence type="ECO:0000313" key="4">
    <source>
        <dbReference type="EMBL" id="CUP94493.1"/>
    </source>
</evidence>
<evidence type="ECO:0000256" key="1">
    <source>
        <dbReference type="SAM" id="Phobius"/>
    </source>
</evidence>
<protein>
    <submittedName>
        <fullName evidence="4">Uncharacterized conserved protein (Some members contain a von Willebrand factor type A (VWA) domain)</fullName>
    </submittedName>
</protein>
<dbReference type="PANTHER" id="PTHR42759:SF5">
    <property type="entry name" value="METHANOL DEHYDROGENASE REGULATOR"/>
    <property type="match status" value="1"/>
</dbReference>
<keyword evidence="1" id="KW-0812">Transmembrane</keyword>
<dbReference type="SUPFAM" id="SSF52540">
    <property type="entry name" value="P-loop containing nucleoside triphosphate hydrolases"/>
    <property type="match status" value="1"/>
</dbReference>
<dbReference type="AlphaFoldDB" id="A0A174S9N4"/>
<dbReference type="EMBL" id="CZAL01000024">
    <property type="protein sequence ID" value="CUP94493.1"/>
    <property type="molecule type" value="Genomic_DNA"/>
</dbReference>
<dbReference type="Gene3D" id="3.40.50.300">
    <property type="entry name" value="P-loop containing nucleotide triphosphate hydrolases"/>
    <property type="match status" value="1"/>
</dbReference>
<proteinExistence type="predicted"/>
<dbReference type="InterPro" id="IPR050764">
    <property type="entry name" value="CbbQ/NirQ/NorQ/GpvN"/>
</dbReference>
<dbReference type="InterPro" id="IPR041628">
    <property type="entry name" value="ChlI/MoxR_AAA_lid"/>
</dbReference>
<evidence type="ECO:0000259" key="2">
    <source>
        <dbReference type="Pfam" id="PF07726"/>
    </source>
</evidence>
<gene>
    <name evidence="4" type="ORF">ERS852498_03221</name>
</gene>
<feature type="transmembrane region" description="Helical" evidence="1">
    <location>
        <begin position="12"/>
        <end position="29"/>
    </location>
</feature>
<feature type="domain" description="ATPase AAA-3" evidence="2">
    <location>
        <begin position="122"/>
        <end position="252"/>
    </location>
</feature>
<keyword evidence="1" id="KW-1133">Transmembrane helix</keyword>
<keyword evidence="1" id="KW-0472">Membrane</keyword>
<dbReference type="Pfam" id="PF07726">
    <property type="entry name" value="AAA_3"/>
    <property type="match status" value="1"/>
</dbReference>
<dbReference type="GO" id="GO:0005524">
    <property type="term" value="F:ATP binding"/>
    <property type="evidence" value="ECO:0007669"/>
    <property type="project" value="InterPro"/>
</dbReference>
<dbReference type="Gene3D" id="1.10.8.80">
    <property type="entry name" value="Magnesium chelatase subunit I, C-Terminal domain"/>
    <property type="match status" value="1"/>
</dbReference>
<dbReference type="GO" id="GO:0016887">
    <property type="term" value="F:ATP hydrolysis activity"/>
    <property type="evidence" value="ECO:0007669"/>
    <property type="project" value="InterPro"/>
</dbReference>
<reference evidence="4 5" key="1">
    <citation type="submission" date="2015-09" db="EMBL/GenBank/DDBJ databases">
        <authorList>
            <consortium name="Pathogen Informatics"/>
        </authorList>
    </citation>
    <scope>NUCLEOTIDE SEQUENCE [LARGE SCALE GENOMIC DNA]</scope>
    <source>
        <strain evidence="4 5">2789STDY5834885</strain>
    </source>
</reference>
<dbReference type="PANTHER" id="PTHR42759">
    <property type="entry name" value="MOXR FAMILY PROTEIN"/>
    <property type="match status" value="1"/>
</dbReference>
<dbReference type="Proteomes" id="UP000095709">
    <property type="component" value="Unassembled WGS sequence"/>
</dbReference>
<accession>A0A174S9N4</accession>
<dbReference type="CDD" id="cd00009">
    <property type="entry name" value="AAA"/>
    <property type="match status" value="1"/>
</dbReference>